<evidence type="ECO:0000313" key="2">
    <source>
        <dbReference type="EMBL" id="WUR04876.1"/>
    </source>
</evidence>
<name>A0AAX4JG11_9MICR</name>
<sequence>MDIFKIFTSILFVLGHLHRHAYDNLYTVINSKIKNKDYFEIDVKKTYFRVNLIFDCDRNELNAITVCNSPFINKTEAVNRFKINCAEKPSQDIVREIEENLLGYCKYMNPDYIVVTYNPAYCENPVFLQIINFLIQKNLTLKNRINRPSVLYEYIIENTSSWILMFLNIYKQQHNKDNSRPESFLTYSIKENISFITFCIENKNIKYLFEINAEEIYKEGVSTRVDRKTQKSNEIDVKISEYFFKLYKNVYIDIDYRYSKPFFEFHTFDKIDFISGSLCIEILYDKICFTQRHFTYFFNPNEITSLFENRDYDENEWIREFKEVFGKIRAIDEIDKRRIGIEMFFRLIKYHNKVTFLLEKIFSAHGSPLNVLLAHLLISERLINENSLKILIIKGEDFNKEKKIQLCKEIEKNLLKFICRSSSFMIKICLFIEAEKYINGVSTKKDPEFELLNIIGDLIRLKEKKHNIIENIQSNLSLCKNKIDIITIYEELVKNHLQDYKNNKRDLWKTVFEIASLFTGFETTRCDIKDYKFQASKEYIISKCVLEKYEVEKNNEIIRKKLFENNRDRKAVEEIKNILQRLNLKYLANELNKLKDEALNKQLVDLCNEMGSKKFEDDLIQKGTTCIEEKFNYKNLKKELNEEFDAFWDREYANGEKTNFNYDIKSNKFWIEEYKSDEKEKLHYEIQINILKNIKNNSKHYLLETLETIFYNEIKNDLVMIENGEKNLRTLKKLLSKNDLHKALTGLGGCKLHDCLVATLKNNDN</sequence>
<dbReference type="EMBL" id="CP142736">
    <property type="protein sequence ID" value="WUR04876.1"/>
    <property type="molecule type" value="Genomic_DNA"/>
</dbReference>
<keyword evidence="3" id="KW-1185">Reference proteome</keyword>
<reference evidence="2" key="1">
    <citation type="journal article" date="2024" name="BMC Genomics">
        <title>Functional annotation of a divergent genome using sequence and structure-based similarity.</title>
        <authorList>
            <person name="Svedberg D."/>
            <person name="Winiger R.R."/>
            <person name="Berg A."/>
            <person name="Sharma H."/>
            <person name="Tellgren-Roth C."/>
            <person name="Debrunner-Vossbrinck B.A."/>
            <person name="Vossbrinck C.R."/>
            <person name="Barandun J."/>
        </authorList>
    </citation>
    <scope>NUCLEOTIDE SEQUENCE</scope>
    <source>
        <strain evidence="2">Illinois isolate</strain>
    </source>
</reference>
<feature type="coiled-coil region" evidence="1">
    <location>
        <begin position="546"/>
        <end position="585"/>
    </location>
</feature>
<dbReference type="AlphaFoldDB" id="A0AAX4JG11"/>
<keyword evidence="1" id="KW-0175">Coiled coil</keyword>
<protein>
    <submittedName>
        <fullName evidence="2">Uncharacterized protein</fullName>
    </submittedName>
</protein>
<organism evidence="2 3">
    <name type="scientific">Vairimorpha necatrix</name>
    <dbReference type="NCBI Taxonomy" id="6039"/>
    <lineage>
        <taxon>Eukaryota</taxon>
        <taxon>Fungi</taxon>
        <taxon>Fungi incertae sedis</taxon>
        <taxon>Microsporidia</taxon>
        <taxon>Nosematidae</taxon>
        <taxon>Vairimorpha</taxon>
    </lineage>
</organism>
<dbReference type="KEGG" id="vnx:VNE69_11045"/>
<dbReference type="RefSeq" id="XP_065331021.1">
    <property type="nucleotide sequence ID" value="XM_065474949.1"/>
</dbReference>
<dbReference type="GeneID" id="90542719"/>
<proteinExistence type="predicted"/>
<evidence type="ECO:0000256" key="1">
    <source>
        <dbReference type="SAM" id="Coils"/>
    </source>
</evidence>
<evidence type="ECO:0000313" key="3">
    <source>
        <dbReference type="Proteomes" id="UP001334084"/>
    </source>
</evidence>
<gene>
    <name evidence="2" type="ORF">VNE69_11045</name>
</gene>
<accession>A0AAX4JG11</accession>
<dbReference type="Proteomes" id="UP001334084">
    <property type="component" value="Chromosome 11"/>
</dbReference>